<dbReference type="GO" id="GO:0006154">
    <property type="term" value="P:adenosine catabolic process"/>
    <property type="evidence" value="ECO:0007669"/>
    <property type="project" value="InterPro"/>
</dbReference>
<dbReference type="Proteomes" id="UP000193719">
    <property type="component" value="Unassembled WGS sequence"/>
</dbReference>
<protein>
    <recommendedName>
        <fullName evidence="4">adenosine deaminase</fullName>
        <ecNumber evidence="4">3.5.4.4</ecNumber>
    </recommendedName>
</protein>
<evidence type="ECO:0000256" key="1">
    <source>
        <dbReference type="ARBA" id="ARBA00001947"/>
    </source>
</evidence>
<evidence type="ECO:0000256" key="3">
    <source>
        <dbReference type="ARBA" id="ARBA00006083"/>
    </source>
</evidence>
<dbReference type="EC" id="3.5.4.4" evidence="4"/>
<dbReference type="SUPFAM" id="SSF51556">
    <property type="entry name" value="Metallo-dependent hydrolases"/>
    <property type="match status" value="1"/>
</dbReference>
<reference evidence="11 12" key="1">
    <citation type="submission" date="2016-08" db="EMBL/GenBank/DDBJ databases">
        <title>Genomes of anaerobic fungi encode conserved fungal cellulosomes for biomass hydrolysis.</title>
        <authorList>
            <consortium name="DOE Joint Genome Institute"/>
            <person name="Haitjema C.H."/>
            <person name="Gilmore S.P."/>
            <person name="Henske J.K."/>
            <person name="Solomon K.V."/>
            <person name="De Groot R."/>
            <person name="Kuo A."/>
            <person name="Mondo S.J."/>
            <person name="Salamov A.A."/>
            <person name="Labutti K."/>
            <person name="Zhao Z."/>
            <person name="Chiniquy J."/>
            <person name="Barry K."/>
            <person name="Brewer H.M."/>
            <person name="Purvine S.O."/>
            <person name="Wright A.T."/>
            <person name="Boxma B."/>
            <person name="Van Alen T."/>
            <person name="Hackstein J.H."/>
            <person name="Baker S.E."/>
            <person name="Grigoriev I.V."/>
            <person name="O'Malley M.A."/>
        </authorList>
    </citation>
    <scope>NUCLEOTIDE SEQUENCE [LARGE SCALE GENOMIC DNA]</scope>
    <source>
        <strain evidence="12">finn</strain>
    </source>
</reference>
<comment type="similarity">
    <text evidence="3">Belongs to the metallo-dependent hydrolases superfamily. Adenosine and AMP deaminases family. ADGF subfamily.</text>
</comment>
<dbReference type="GO" id="GO:0046103">
    <property type="term" value="P:inosine biosynthetic process"/>
    <property type="evidence" value="ECO:0007669"/>
    <property type="project" value="TreeGrafter"/>
</dbReference>
<keyword evidence="8 11" id="KW-0378">Hydrolase</keyword>
<dbReference type="InterPro" id="IPR006330">
    <property type="entry name" value="Ado/ade_deaminase"/>
</dbReference>
<dbReference type="Gene3D" id="3.20.20.140">
    <property type="entry name" value="Metal-dependent hydrolases"/>
    <property type="match status" value="1"/>
</dbReference>
<evidence type="ECO:0000256" key="8">
    <source>
        <dbReference type="ARBA" id="ARBA00022801"/>
    </source>
</evidence>
<comment type="subcellular location">
    <subcellularLocation>
        <location evidence="2">Secreted</location>
    </subcellularLocation>
</comment>
<dbReference type="InterPro" id="IPR001365">
    <property type="entry name" value="A_deaminase_dom"/>
</dbReference>
<organism evidence="11 12">
    <name type="scientific">Piromyces finnis</name>
    <dbReference type="NCBI Taxonomy" id="1754191"/>
    <lineage>
        <taxon>Eukaryota</taxon>
        <taxon>Fungi</taxon>
        <taxon>Fungi incertae sedis</taxon>
        <taxon>Chytridiomycota</taxon>
        <taxon>Chytridiomycota incertae sedis</taxon>
        <taxon>Neocallimastigomycetes</taxon>
        <taxon>Neocallimastigales</taxon>
        <taxon>Neocallimastigaceae</taxon>
        <taxon>Piromyces</taxon>
    </lineage>
</organism>
<evidence type="ECO:0000313" key="11">
    <source>
        <dbReference type="EMBL" id="ORX43427.1"/>
    </source>
</evidence>
<evidence type="ECO:0000313" key="12">
    <source>
        <dbReference type="Proteomes" id="UP000193719"/>
    </source>
</evidence>
<keyword evidence="12" id="KW-1185">Reference proteome</keyword>
<evidence type="ECO:0000259" key="10">
    <source>
        <dbReference type="Pfam" id="PF00962"/>
    </source>
</evidence>
<dbReference type="PANTHER" id="PTHR11409:SF39">
    <property type="entry name" value="ADENOSINE DEAMINASE 2"/>
    <property type="match status" value="1"/>
</dbReference>
<keyword evidence="6" id="KW-0479">Metal-binding</keyword>
<dbReference type="FunFam" id="3.20.20.140:FF:000017">
    <property type="entry name" value="Adenosine deaminase 2"/>
    <property type="match status" value="1"/>
</dbReference>
<evidence type="ECO:0000256" key="7">
    <source>
        <dbReference type="ARBA" id="ARBA00022729"/>
    </source>
</evidence>
<dbReference type="InterPro" id="IPR006331">
    <property type="entry name" value="ADGF"/>
</dbReference>
<dbReference type="PANTHER" id="PTHR11409">
    <property type="entry name" value="ADENOSINE DEAMINASE"/>
    <property type="match status" value="1"/>
</dbReference>
<sequence>MSKQDFIEKKKILLENDRNESFDWEVYNKRSLEEEFANAILQENKEKDLQMFKELSEAPFSAIHFSEIKKFLDRKQSYLLDTLKYLPKGIIHHCHIDALVDAKWIIEKIIKSDSLYLKFIGDSNIDNLNIVDFQFFINGINEEQKNEGWQNFKEIRHQYKKGIEAFDQWLYECFTIVPTNKEDIVYTENEIWKRFSRTFISLRGIFSYVPFTKLYVKEIIERYSKKDLQQIEIRIPYYEPYNDTGIVKFTEMFGELVNTIEESKKELSLINENYFEIKFIISPVRNTPEEEMLKIMAITTELYQKYPRYVVGFDMVGHEHLMTLEAHIDSLLYFKDQQKQLGIDIPFYFHAGETTDSGSPTDNNLFDAVLLNTKRIGHGYSLSRHLTSLGPTIKKKNMCLEISPISNQYLGLVKDLANHPIIIFLKNNIPVSISPDDPSLFGYEGSTYDFYMIFMTYRNFDIWTLKQLCINSIKYGSFTKEYNMEDMLKVWECKWQFWIRNIINNNKDVIMAN</sequence>
<evidence type="ECO:0000256" key="6">
    <source>
        <dbReference type="ARBA" id="ARBA00022723"/>
    </source>
</evidence>
<dbReference type="STRING" id="1754191.A0A1Y1UYB8"/>
<evidence type="ECO:0000256" key="4">
    <source>
        <dbReference type="ARBA" id="ARBA00012784"/>
    </source>
</evidence>
<dbReference type="GO" id="GO:0046872">
    <property type="term" value="F:metal ion binding"/>
    <property type="evidence" value="ECO:0007669"/>
    <property type="project" value="UniProtKB-KW"/>
</dbReference>
<dbReference type="GO" id="GO:0005615">
    <property type="term" value="C:extracellular space"/>
    <property type="evidence" value="ECO:0007669"/>
    <property type="project" value="InterPro"/>
</dbReference>
<comment type="catalytic activity">
    <reaction evidence="9">
        <text>adenosine + H2O + H(+) = inosine + NH4(+)</text>
        <dbReference type="Rhea" id="RHEA:24408"/>
        <dbReference type="ChEBI" id="CHEBI:15377"/>
        <dbReference type="ChEBI" id="CHEBI:15378"/>
        <dbReference type="ChEBI" id="CHEBI:16335"/>
        <dbReference type="ChEBI" id="CHEBI:17596"/>
        <dbReference type="ChEBI" id="CHEBI:28938"/>
        <dbReference type="EC" id="3.5.4.4"/>
    </reaction>
</comment>
<gene>
    <name evidence="11" type="ORF">BCR36DRAFT_336114</name>
</gene>
<keyword evidence="5" id="KW-0964">Secreted</keyword>
<feature type="domain" description="Adenosine deaminase" evidence="10">
    <location>
        <begin position="186"/>
        <end position="481"/>
    </location>
</feature>
<evidence type="ECO:0000256" key="5">
    <source>
        <dbReference type="ARBA" id="ARBA00022525"/>
    </source>
</evidence>
<dbReference type="GO" id="GO:0004000">
    <property type="term" value="F:adenosine deaminase activity"/>
    <property type="evidence" value="ECO:0007669"/>
    <property type="project" value="InterPro"/>
</dbReference>
<keyword evidence="7" id="KW-0732">Signal</keyword>
<dbReference type="AlphaFoldDB" id="A0A1Y1UYB8"/>
<dbReference type="EMBL" id="MCFH01000053">
    <property type="protein sequence ID" value="ORX43427.1"/>
    <property type="molecule type" value="Genomic_DNA"/>
</dbReference>
<dbReference type="Pfam" id="PF00962">
    <property type="entry name" value="A_deaminase"/>
    <property type="match status" value="1"/>
</dbReference>
<evidence type="ECO:0000256" key="2">
    <source>
        <dbReference type="ARBA" id="ARBA00004613"/>
    </source>
</evidence>
<name>A0A1Y1UYB8_9FUNG</name>
<dbReference type="NCBIfam" id="TIGR01431">
    <property type="entry name" value="adm_rel"/>
    <property type="match status" value="1"/>
</dbReference>
<dbReference type="InterPro" id="IPR032466">
    <property type="entry name" value="Metal_Hydrolase"/>
</dbReference>
<dbReference type="OrthoDB" id="7202371at2759"/>
<comment type="cofactor">
    <cofactor evidence="1">
        <name>Zn(2+)</name>
        <dbReference type="ChEBI" id="CHEBI:29105"/>
    </cofactor>
</comment>
<accession>A0A1Y1UYB8</accession>
<reference evidence="11 12" key="2">
    <citation type="submission" date="2016-08" db="EMBL/GenBank/DDBJ databases">
        <title>Pervasive Adenine N6-methylation of Active Genes in Fungi.</title>
        <authorList>
            <consortium name="DOE Joint Genome Institute"/>
            <person name="Mondo S.J."/>
            <person name="Dannebaum R.O."/>
            <person name="Kuo R.C."/>
            <person name="Labutti K."/>
            <person name="Haridas S."/>
            <person name="Kuo A."/>
            <person name="Salamov A."/>
            <person name="Ahrendt S.R."/>
            <person name="Lipzen A."/>
            <person name="Sullivan W."/>
            <person name="Andreopoulos W.B."/>
            <person name="Clum A."/>
            <person name="Lindquist E."/>
            <person name="Daum C."/>
            <person name="Ramamoorthy G.K."/>
            <person name="Gryganskyi A."/>
            <person name="Culley D."/>
            <person name="Magnuson J.K."/>
            <person name="James T.Y."/>
            <person name="O'Malley M.A."/>
            <person name="Stajich J.E."/>
            <person name="Spatafora J.W."/>
            <person name="Visel A."/>
            <person name="Grigoriev I.V."/>
        </authorList>
    </citation>
    <scope>NUCLEOTIDE SEQUENCE [LARGE SCALE GENOMIC DNA]</scope>
    <source>
        <strain evidence="12">finn</strain>
    </source>
</reference>
<comment type="caution">
    <text evidence="11">The sequence shown here is derived from an EMBL/GenBank/DDBJ whole genome shotgun (WGS) entry which is preliminary data.</text>
</comment>
<evidence type="ECO:0000256" key="9">
    <source>
        <dbReference type="ARBA" id="ARBA00047764"/>
    </source>
</evidence>
<proteinExistence type="inferred from homology"/>